<dbReference type="OrthoDB" id="5782056at2"/>
<dbReference type="GO" id="GO:0004672">
    <property type="term" value="F:protein kinase activity"/>
    <property type="evidence" value="ECO:0007669"/>
    <property type="project" value="InterPro"/>
</dbReference>
<accession>A0A399F5I1</accession>
<feature type="transmembrane region" description="Helical" evidence="1">
    <location>
        <begin position="343"/>
        <end position="365"/>
    </location>
</feature>
<dbReference type="Pfam" id="PF00069">
    <property type="entry name" value="Pkinase"/>
    <property type="match status" value="1"/>
</dbReference>
<keyword evidence="4" id="KW-1185">Reference proteome</keyword>
<protein>
    <submittedName>
        <fullName evidence="3">Protein kinase domain protein</fullName>
    </submittedName>
</protein>
<dbReference type="AlphaFoldDB" id="A0A399F5I1"/>
<comment type="caution">
    <text evidence="3">The sequence shown here is derived from an EMBL/GenBank/DDBJ whole genome shotgun (WGS) entry which is preliminary data.</text>
</comment>
<dbReference type="EMBL" id="QWLB01000027">
    <property type="protein sequence ID" value="RIH92027.1"/>
    <property type="molecule type" value="Genomic_DNA"/>
</dbReference>
<keyword evidence="3" id="KW-0418">Kinase</keyword>
<evidence type="ECO:0000313" key="4">
    <source>
        <dbReference type="Proteomes" id="UP000266178"/>
    </source>
</evidence>
<feature type="domain" description="Protein kinase" evidence="2">
    <location>
        <begin position="19"/>
        <end position="298"/>
    </location>
</feature>
<keyword evidence="3" id="KW-0808">Transferase</keyword>
<evidence type="ECO:0000259" key="2">
    <source>
        <dbReference type="PROSITE" id="PS50011"/>
    </source>
</evidence>
<dbReference type="Gene3D" id="1.10.510.10">
    <property type="entry name" value="Transferase(Phosphotransferase) domain 1"/>
    <property type="match status" value="1"/>
</dbReference>
<feature type="transmembrane region" description="Helical" evidence="1">
    <location>
        <begin position="535"/>
        <end position="552"/>
    </location>
</feature>
<gene>
    <name evidence="3" type="ORF">Mgrana_02100</name>
</gene>
<dbReference type="GO" id="GO:0005524">
    <property type="term" value="F:ATP binding"/>
    <property type="evidence" value="ECO:0007669"/>
    <property type="project" value="InterPro"/>
</dbReference>
<reference evidence="3 4" key="1">
    <citation type="submission" date="2018-08" db="EMBL/GenBank/DDBJ databases">
        <title>Meiothermus granaticius genome AF-68 sequencing project.</title>
        <authorList>
            <person name="Da Costa M.S."/>
            <person name="Albuquerque L."/>
            <person name="Raposo P."/>
            <person name="Froufe H.J.C."/>
            <person name="Barroso C.S."/>
            <person name="Egas C."/>
        </authorList>
    </citation>
    <scope>NUCLEOTIDE SEQUENCE [LARGE SCALE GENOMIC DNA]</scope>
    <source>
        <strain evidence="3 4">AF-68</strain>
    </source>
</reference>
<proteinExistence type="predicted"/>
<dbReference type="Proteomes" id="UP000266178">
    <property type="component" value="Unassembled WGS sequence"/>
</dbReference>
<name>A0A399F5I1_9DEIN</name>
<dbReference type="SUPFAM" id="SSF56112">
    <property type="entry name" value="Protein kinase-like (PK-like)"/>
    <property type="match status" value="1"/>
</dbReference>
<dbReference type="RefSeq" id="WP_119357573.1">
    <property type="nucleotide sequence ID" value="NZ_BJXM01000007.1"/>
</dbReference>
<keyword evidence="1" id="KW-0812">Transmembrane</keyword>
<keyword evidence="1" id="KW-0472">Membrane</keyword>
<organism evidence="3 4">
    <name type="scientific">Meiothermus granaticius NBRC 107808</name>
    <dbReference type="NCBI Taxonomy" id="1227551"/>
    <lineage>
        <taxon>Bacteria</taxon>
        <taxon>Thermotogati</taxon>
        <taxon>Deinococcota</taxon>
        <taxon>Deinococci</taxon>
        <taxon>Thermales</taxon>
        <taxon>Thermaceae</taxon>
        <taxon>Meiothermus</taxon>
    </lineage>
</organism>
<sequence>MASSPLARLRCYTSNGKALFLSAKLGSGGEGDIYEVLGQPGWAAKIYLPKNRTPERKAKLQYMQAHPPQDPFAGGHLTFAWPLELLYGAQQEFLGFVMPRLETRQTALLFEIYHPTEARKRGLGWRFRLAVAHNLCAVLGELHAWGYVVGDLNESNLLVHKNGLITLVDCDSLQVRDGRRVFHCRVQKPEYTPPELQGQSYASLTLTPQHDAFALAVLIFQLLMEGRHPFSGRGVQTPEEGIRAGRSILSGLEPTVGTPNPAVLSPSLRRLFLRAFGKGQRPRATDWKTALEAEYKALKQCPKLPTHQYGDHLKTCPWCSPGSLPKLTPPSPLPGMLEAGRRISLGVLPTAVWVGLLLGLFRLGVGLTPGLEGTLNFPRLVGENAVWRLSTGWGVPIQVGLVGFYAAALTLCALGAWVLWARRGQRLWLALTALIVLPYFALPRLLSGMEPGQLEPLQPVLAALHGLTLVIGETALALSALPGLLLMVGLEALTKPLHPWGMVWAWGVWGAGFGFLLGLYGPLQRAHRARLAKGLLYAYILLWLLWAVSGISL</sequence>
<feature type="transmembrane region" description="Helical" evidence="1">
    <location>
        <begin position="397"/>
        <end position="420"/>
    </location>
</feature>
<keyword evidence="1" id="KW-1133">Transmembrane helix</keyword>
<feature type="transmembrane region" description="Helical" evidence="1">
    <location>
        <begin position="502"/>
        <end position="523"/>
    </location>
</feature>
<dbReference type="InterPro" id="IPR011009">
    <property type="entry name" value="Kinase-like_dom_sf"/>
</dbReference>
<evidence type="ECO:0000256" key="1">
    <source>
        <dbReference type="SAM" id="Phobius"/>
    </source>
</evidence>
<feature type="transmembrane region" description="Helical" evidence="1">
    <location>
        <begin position="427"/>
        <end position="446"/>
    </location>
</feature>
<dbReference type="PROSITE" id="PS50011">
    <property type="entry name" value="PROTEIN_KINASE_DOM"/>
    <property type="match status" value="1"/>
</dbReference>
<evidence type="ECO:0000313" key="3">
    <source>
        <dbReference type="EMBL" id="RIH92027.1"/>
    </source>
</evidence>
<dbReference type="InterPro" id="IPR000719">
    <property type="entry name" value="Prot_kinase_dom"/>
</dbReference>